<organism evidence="2 3">
    <name type="scientific">Amylocarpus encephaloides</name>
    <dbReference type="NCBI Taxonomy" id="45428"/>
    <lineage>
        <taxon>Eukaryota</taxon>
        <taxon>Fungi</taxon>
        <taxon>Dikarya</taxon>
        <taxon>Ascomycota</taxon>
        <taxon>Pezizomycotina</taxon>
        <taxon>Leotiomycetes</taxon>
        <taxon>Helotiales</taxon>
        <taxon>Helotiales incertae sedis</taxon>
        <taxon>Amylocarpus</taxon>
    </lineage>
</organism>
<name>A0A9P7YEP5_9HELO</name>
<accession>A0A9P7YEP5</accession>
<dbReference type="InterPro" id="IPR036047">
    <property type="entry name" value="F-box-like_dom_sf"/>
</dbReference>
<keyword evidence="3" id="KW-1185">Reference proteome</keyword>
<evidence type="ECO:0008006" key="4">
    <source>
        <dbReference type="Google" id="ProtNLM"/>
    </source>
</evidence>
<protein>
    <recommendedName>
        <fullName evidence="4">F-box domain-containing protein</fullName>
    </recommendedName>
</protein>
<feature type="region of interest" description="Disordered" evidence="1">
    <location>
        <begin position="145"/>
        <end position="168"/>
    </location>
</feature>
<feature type="compositionally biased region" description="Basic and acidic residues" evidence="1">
    <location>
        <begin position="149"/>
        <end position="168"/>
    </location>
</feature>
<gene>
    <name evidence="2" type="ORF">BJ875DRAFT_89411</name>
</gene>
<evidence type="ECO:0000313" key="2">
    <source>
        <dbReference type="EMBL" id="KAG9232285.1"/>
    </source>
</evidence>
<evidence type="ECO:0000256" key="1">
    <source>
        <dbReference type="SAM" id="MobiDB-lite"/>
    </source>
</evidence>
<dbReference type="AlphaFoldDB" id="A0A9P7YEP5"/>
<feature type="region of interest" description="Disordered" evidence="1">
    <location>
        <begin position="192"/>
        <end position="222"/>
    </location>
</feature>
<dbReference type="SUPFAM" id="SSF81383">
    <property type="entry name" value="F-box domain"/>
    <property type="match status" value="1"/>
</dbReference>
<sequence>MPQPTASDLFTHDSWKTFPKASTPFLALPLKIHLHIFSSLNPIDGTCLSLACSCIYALAPSFPCHCPSNSTPRSLPLTTGASSSAHPVPQKKGCKHCLPVLFYPAHCELHFHIWAEVSGNLTFCGGTCGRFTRSVQDRGSVVGGLGRGRWRDAVGEGEKEGKGEDVGQDGHARLHRHLYSHQLPPALALVAQQPRRPHSSTSPRSSSSNPRPQLSRSLLGPSTATGRYAARVGSTMDVVTNVVV</sequence>
<dbReference type="EMBL" id="MU251556">
    <property type="protein sequence ID" value="KAG9232285.1"/>
    <property type="molecule type" value="Genomic_DNA"/>
</dbReference>
<reference evidence="2" key="1">
    <citation type="journal article" date="2021" name="IMA Fungus">
        <title>Genomic characterization of three marine fungi, including Emericellopsis atlantica sp. nov. with signatures of a generalist lifestyle and marine biomass degradation.</title>
        <authorList>
            <person name="Hagestad O.C."/>
            <person name="Hou L."/>
            <person name="Andersen J.H."/>
            <person name="Hansen E.H."/>
            <person name="Altermark B."/>
            <person name="Li C."/>
            <person name="Kuhnert E."/>
            <person name="Cox R.J."/>
            <person name="Crous P.W."/>
            <person name="Spatafora J.W."/>
            <person name="Lail K."/>
            <person name="Amirebrahimi M."/>
            <person name="Lipzen A."/>
            <person name="Pangilinan J."/>
            <person name="Andreopoulos W."/>
            <person name="Hayes R.D."/>
            <person name="Ng V."/>
            <person name="Grigoriev I.V."/>
            <person name="Jackson S.A."/>
            <person name="Sutton T.D.S."/>
            <person name="Dobson A.D.W."/>
            <person name="Rama T."/>
        </authorList>
    </citation>
    <scope>NUCLEOTIDE SEQUENCE</scope>
    <source>
        <strain evidence="2">TRa018bII</strain>
    </source>
</reference>
<comment type="caution">
    <text evidence="2">The sequence shown here is derived from an EMBL/GenBank/DDBJ whole genome shotgun (WGS) entry which is preliminary data.</text>
</comment>
<dbReference type="Proteomes" id="UP000824998">
    <property type="component" value="Unassembled WGS sequence"/>
</dbReference>
<evidence type="ECO:0000313" key="3">
    <source>
        <dbReference type="Proteomes" id="UP000824998"/>
    </source>
</evidence>
<dbReference type="OrthoDB" id="3445164at2759"/>
<proteinExistence type="predicted"/>
<feature type="compositionally biased region" description="Low complexity" evidence="1">
    <location>
        <begin position="199"/>
        <end position="219"/>
    </location>
</feature>